<organism evidence="3 4">
    <name type="scientific">Paramecium sonneborni</name>
    <dbReference type="NCBI Taxonomy" id="65129"/>
    <lineage>
        <taxon>Eukaryota</taxon>
        <taxon>Sar</taxon>
        <taxon>Alveolata</taxon>
        <taxon>Ciliophora</taxon>
        <taxon>Intramacronucleata</taxon>
        <taxon>Oligohymenophorea</taxon>
        <taxon>Peniculida</taxon>
        <taxon>Parameciidae</taxon>
        <taxon>Paramecium</taxon>
    </lineage>
</organism>
<feature type="chain" id="PRO_5035947007" description="Transmembrane protein" evidence="2">
    <location>
        <begin position="17"/>
        <end position="493"/>
    </location>
</feature>
<name>A0A8S1PVW4_9CILI</name>
<protein>
    <recommendedName>
        <fullName evidence="5">Transmembrane protein</fullName>
    </recommendedName>
</protein>
<feature type="signal peptide" evidence="2">
    <location>
        <begin position="1"/>
        <end position="16"/>
    </location>
</feature>
<keyword evidence="1" id="KW-0472">Membrane</keyword>
<evidence type="ECO:0000313" key="4">
    <source>
        <dbReference type="Proteomes" id="UP000692954"/>
    </source>
</evidence>
<reference evidence="3" key="1">
    <citation type="submission" date="2021-01" db="EMBL/GenBank/DDBJ databases">
        <authorList>
            <consortium name="Genoscope - CEA"/>
            <person name="William W."/>
        </authorList>
    </citation>
    <scope>NUCLEOTIDE SEQUENCE</scope>
</reference>
<proteinExistence type="predicted"/>
<keyword evidence="1" id="KW-1133">Transmembrane helix</keyword>
<dbReference type="EMBL" id="CAJJDN010000087">
    <property type="protein sequence ID" value="CAD8106709.1"/>
    <property type="molecule type" value="Genomic_DNA"/>
</dbReference>
<dbReference type="Proteomes" id="UP000692954">
    <property type="component" value="Unassembled WGS sequence"/>
</dbReference>
<accession>A0A8S1PVW4</accession>
<keyword evidence="1" id="KW-0812">Transmembrane</keyword>
<evidence type="ECO:0000256" key="2">
    <source>
        <dbReference type="SAM" id="SignalP"/>
    </source>
</evidence>
<gene>
    <name evidence="3" type="ORF">PSON_ATCC_30995.1.T0870119</name>
</gene>
<comment type="caution">
    <text evidence="3">The sequence shown here is derived from an EMBL/GenBank/DDBJ whole genome shotgun (WGS) entry which is preliminary data.</text>
</comment>
<evidence type="ECO:0000313" key="3">
    <source>
        <dbReference type="EMBL" id="CAD8106709.1"/>
    </source>
</evidence>
<evidence type="ECO:0008006" key="5">
    <source>
        <dbReference type="Google" id="ProtNLM"/>
    </source>
</evidence>
<dbReference type="AlphaFoldDB" id="A0A8S1PVW4"/>
<keyword evidence="2" id="KW-0732">Signal</keyword>
<keyword evidence="4" id="KW-1185">Reference proteome</keyword>
<feature type="transmembrane region" description="Helical" evidence="1">
    <location>
        <begin position="449"/>
        <end position="470"/>
    </location>
</feature>
<sequence>MSQFIFAILTFSYAITIYPNPQSQIFQWEYQIWIDCKNQNLIIPTNCDNDDLNWKECYEIPEQGLCLKNKLKISTQQTYNLIFTFQNFSTNIPQILLNNNPQEQKSFQNNKIAIQTFLNYSNLDIQILGTAVKLQKLVLTSDCNLNCQECDENFECIKCFDNFSMINYQCLPDSCFQVLSNLTTQSALSANSMIVNQSAYQVTVDFNIELGQCLVPKIYLVNQIESNKIEFILETKQIQIKTQKQLNFQLTLNQINQYCKLIFQNKEKTIHQCSLGVALTNAQITYYNLIILGEVTTNLQTSSLFSSTQVINIPENGKVKLEVSNEITKVQINKDLISISQTIYNDNLKIDTVLINEAFFIQNGQQYDSLEFLASFVGKQQITYKFKIKEINMKFDQKMDLVLRSELIESKRILIKDRQQLRIEYYTKNLIQFLPNELSQSIKNQKSNLGVKGPIFAIAVILLVSLWVTIQWQNKKQKKQHHEIDEEDIENDY</sequence>
<evidence type="ECO:0000256" key="1">
    <source>
        <dbReference type="SAM" id="Phobius"/>
    </source>
</evidence>